<accession>A0A367JL73</accession>
<comment type="caution">
    <text evidence="3">The sequence shown here is derived from an EMBL/GenBank/DDBJ whole genome shotgun (WGS) entry which is preliminary data.</text>
</comment>
<keyword evidence="2" id="KW-0677">Repeat</keyword>
<dbReference type="PANTHER" id="PTHR46093:SF18">
    <property type="entry name" value="FIBRONECTIN TYPE-III DOMAIN-CONTAINING PROTEIN"/>
    <property type="match status" value="1"/>
</dbReference>
<evidence type="ECO:0000256" key="2">
    <source>
        <dbReference type="ARBA" id="ARBA00022737"/>
    </source>
</evidence>
<dbReference type="SUPFAM" id="SSF117281">
    <property type="entry name" value="Kelch motif"/>
    <property type="match status" value="1"/>
</dbReference>
<proteinExistence type="predicted"/>
<dbReference type="PANTHER" id="PTHR46093">
    <property type="entry name" value="ACYL-COA-BINDING DOMAIN-CONTAINING PROTEIN 5"/>
    <property type="match status" value="1"/>
</dbReference>
<organism evidence="3 4">
    <name type="scientific">Rhizopus azygosporus</name>
    <name type="common">Rhizopus microsporus var. azygosporus</name>
    <dbReference type="NCBI Taxonomy" id="86630"/>
    <lineage>
        <taxon>Eukaryota</taxon>
        <taxon>Fungi</taxon>
        <taxon>Fungi incertae sedis</taxon>
        <taxon>Mucoromycota</taxon>
        <taxon>Mucoromycotina</taxon>
        <taxon>Mucoromycetes</taxon>
        <taxon>Mucorales</taxon>
        <taxon>Mucorineae</taxon>
        <taxon>Rhizopodaceae</taxon>
        <taxon>Rhizopus</taxon>
    </lineage>
</organism>
<name>A0A367JL73_RHIAZ</name>
<evidence type="ECO:0000256" key="1">
    <source>
        <dbReference type="ARBA" id="ARBA00022441"/>
    </source>
</evidence>
<sequence>MESIIHGWLFNDIWSFDLKSGIWTRIEAAGFIPVAREGCASAMVDDAIYILGGKGENGVELNDLCAYRIKSKIARFVY</sequence>
<dbReference type="AlphaFoldDB" id="A0A367JL73"/>
<dbReference type="Proteomes" id="UP000252139">
    <property type="component" value="Unassembled WGS sequence"/>
</dbReference>
<keyword evidence="4" id="KW-1185">Reference proteome</keyword>
<dbReference type="STRING" id="86630.A0A367JL73"/>
<keyword evidence="1" id="KW-0880">Kelch repeat</keyword>
<dbReference type="Gene3D" id="2.120.10.80">
    <property type="entry name" value="Kelch-type beta propeller"/>
    <property type="match status" value="1"/>
</dbReference>
<evidence type="ECO:0000313" key="4">
    <source>
        <dbReference type="Proteomes" id="UP000252139"/>
    </source>
</evidence>
<protein>
    <submittedName>
        <fullName evidence="3">Negative regulator of mitotic exit</fullName>
    </submittedName>
</protein>
<dbReference type="OrthoDB" id="45365at2759"/>
<dbReference type="InterPro" id="IPR015915">
    <property type="entry name" value="Kelch-typ_b-propeller"/>
</dbReference>
<evidence type="ECO:0000313" key="3">
    <source>
        <dbReference type="EMBL" id="RCH90666.1"/>
    </source>
</evidence>
<reference evidence="3 4" key="1">
    <citation type="journal article" date="2018" name="G3 (Bethesda)">
        <title>Phylogenetic and Phylogenomic Definition of Rhizopus Species.</title>
        <authorList>
            <person name="Gryganskyi A.P."/>
            <person name="Golan J."/>
            <person name="Dolatabadi S."/>
            <person name="Mondo S."/>
            <person name="Robb S."/>
            <person name="Idnurm A."/>
            <person name="Muszewska A."/>
            <person name="Steczkiewicz K."/>
            <person name="Masonjones S."/>
            <person name="Liao H.L."/>
            <person name="Gajdeczka M.T."/>
            <person name="Anike F."/>
            <person name="Vuek A."/>
            <person name="Anishchenko I.M."/>
            <person name="Voigt K."/>
            <person name="de Hoog G.S."/>
            <person name="Smith M.E."/>
            <person name="Heitman J."/>
            <person name="Vilgalys R."/>
            <person name="Stajich J.E."/>
        </authorList>
    </citation>
    <scope>NUCLEOTIDE SEQUENCE [LARGE SCALE GENOMIC DNA]</scope>
    <source>
        <strain evidence="3 4">CBS 357.93</strain>
    </source>
</reference>
<gene>
    <name evidence="3" type="primary">KEL2_2</name>
    <name evidence="3" type="ORF">CU097_012464</name>
</gene>
<dbReference type="EMBL" id="PJQL01001087">
    <property type="protein sequence ID" value="RCH90666.1"/>
    <property type="molecule type" value="Genomic_DNA"/>
</dbReference>